<dbReference type="AlphaFoldDB" id="A0A3B0YF18"/>
<feature type="domain" description="Thioredoxin" evidence="9">
    <location>
        <begin position="188"/>
        <end position="334"/>
    </location>
</feature>
<comment type="similarity">
    <text evidence="2">Belongs to the thioredoxin family. DsbA subfamily.</text>
</comment>
<keyword evidence="6" id="KW-1015">Disulfide bond</keyword>
<evidence type="ECO:0000259" key="8">
    <source>
        <dbReference type="PROSITE" id="PS50072"/>
    </source>
</evidence>
<evidence type="ECO:0000256" key="3">
    <source>
        <dbReference type="ARBA" id="ARBA00013831"/>
    </source>
</evidence>
<protein>
    <recommendedName>
        <fullName evidence="3">Thiol:disulfide interchange protein DsbA</fullName>
    </recommendedName>
</protein>
<sequence>MYTRVKLRLYVLLIIALVPLVFGARANATGIYPEVIVETNKGSFTLELYKDKAPKTVANFLAYVEEGFYTNMLIHRAVANYVIQGGGFEKGMQAKKPHAPVKNESDNRLRNLRGTIAMARRFHPDTATSQFYINLADNADLNYKSDLMPGYTVFGRVIDGMDVVDAMSKVPTHVVEKYNDVPKDDIIILSAKRKPSKIEKLKDAEFKAGEHYIVLDKPLATRDSKKIEVVELFSYGCPHCYEFEPVVKEWAKQQEGDIDFWFFPAVWNTAMKLYARAFYAAYVLDAVETIHQPLFTEIIAKQKNIATKDDLADFFVSRGVDREKFINAFDSAMVTKQVQEAEQRVRDYKPSGVPELVVNGKYRVDRMHAGGLEEMIAVTNFLIKKEREQLKK</sequence>
<dbReference type="PANTHER" id="PTHR35891">
    <property type="entry name" value="THIOL:DISULFIDE INTERCHANGE PROTEIN DSBA"/>
    <property type="match status" value="1"/>
</dbReference>
<dbReference type="PROSITE" id="PS00194">
    <property type="entry name" value="THIOREDOXIN_1"/>
    <property type="match status" value="1"/>
</dbReference>
<dbReference type="InterPro" id="IPR002130">
    <property type="entry name" value="Cyclophilin-type_PPIase_dom"/>
</dbReference>
<comment type="subcellular location">
    <subcellularLocation>
        <location evidence="1">Periplasm</location>
    </subcellularLocation>
</comment>
<dbReference type="InterPro" id="IPR017937">
    <property type="entry name" value="Thioredoxin_CS"/>
</dbReference>
<dbReference type="EMBL" id="UOFK01000075">
    <property type="protein sequence ID" value="VAW75360.1"/>
    <property type="molecule type" value="Genomic_DNA"/>
</dbReference>
<dbReference type="GO" id="GO:0042597">
    <property type="term" value="C:periplasmic space"/>
    <property type="evidence" value="ECO:0007669"/>
    <property type="project" value="UniProtKB-SubCell"/>
</dbReference>
<evidence type="ECO:0000256" key="1">
    <source>
        <dbReference type="ARBA" id="ARBA00004418"/>
    </source>
</evidence>
<dbReference type="Gene3D" id="3.40.30.10">
    <property type="entry name" value="Glutaredoxin"/>
    <property type="match status" value="1"/>
</dbReference>
<evidence type="ECO:0000256" key="5">
    <source>
        <dbReference type="ARBA" id="ARBA00022764"/>
    </source>
</evidence>
<dbReference type="InterPro" id="IPR013766">
    <property type="entry name" value="Thioredoxin_domain"/>
</dbReference>
<dbReference type="CDD" id="cd03019">
    <property type="entry name" value="DsbA_DsbA"/>
    <property type="match status" value="1"/>
</dbReference>
<dbReference type="SUPFAM" id="SSF52833">
    <property type="entry name" value="Thioredoxin-like"/>
    <property type="match status" value="1"/>
</dbReference>
<accession>A0A3B0YF18</accession>
<dbReference type="Pfam" id="PF00160">
    <property type="entry name" value="Pro_isomerase"/>
    <property type="match status" value="1"/>
</dbReference>
<dbReference type="InterPro" id="IPR036249">
    <property type="entry name" value="Thioredoxin-like_sf"/>
</dbReference>
<dbReference type="PRINTS" id="PR00153">
    <property type="entry name" value="CSAPPISMRASE"/>
</dbReference>
<evidence type="ECO:0000256" key="2">
    <source>
        <dbReference type="ARBA" id="ARBA00005791"/>
    </source>
</evidence>
<dbReference type="InterPro" id="IPR023205">
    <property type="entry name" value="DsbA/DsbL"/>
</dbReference>
<dbReference type="InterPro" id="IPR029000">
    <property type="entry name" value="Cyclophilin-like_dom_sf"/>
</dbReference>
<keyword evidence="4" id="KW-0732">Signal</keyword>
<evidence type="ECO:0000313" key="10">
    <source>
        <dbReference type="EMBL" id="VAW75360.1"/>
    </source>
</evidence>
<dbReference type="Pfam" id="PF01323">
    <property type="entry name" value="DSBA"/>
    <property type="match status" value="1"/>
</dbReference>
<dbReference type="PROSITE" id="PS50072">
    <property type="entry name" value="CSA_PPIASE_2"/>
    <property type="match status" value="1"/>
</dbReference>
<dbReference type="GO" id="GO:0003755">
    <property type="term" value="F:peptidyl-prolyl cis-trans isomerase activity"/>
    <property type="evidence" value="ECO:0007669"/>
    <property type="project" value="InterPro"/>
</dbReference>
<organism evidence="10">
    <name type="scientific">hydrothermal vent metagenome</name>
    <dbReference type="NCBI Taxonomy" id="652676"/>
    <lineage>
        <taxon>unclassified sequences</taxon>
        <taxon>metagenomes</taxon>
        <taxon>ecological metagenomes</taxon>
    </lineage>
</organism>
<reference evidence="10" key="1">
    <citation type="submission" date="2018-06" db="EMBL/GenBank/DDBJ databases">
        <authorList>
            <person name="Zhirakovskaya E."/>
        </authorList>
    </citation>
    <scope>NUCLEOTIDE SEQUENCE</scope>
</reference>
<evidence type="ECO:0000259" key="9">
    <source>
        <dbReference type="PROSITE" id="PS51352"/>
    </source>
</evidence>
<dbReference type="GO" id="GO:0016491">
    <property type="term" value="F:oxidoreductase activity"/>
    <property type="evidence" value="ECO:0007669"/>
    <property type="project" value="InterPro"/>
</dbReference>
<feature type="domain" description="PPIase cyclophilin-type" evidence="8">
    <location>
        <begin position="31"/>
        <end position="193"/>
    </location>
</feature>
<keyword evidence="5" id="KW-0574">Periplasm</keyword>
<dbReference type="PANTHER" id="PTHR35891:SF2">
    <property type="entry name" value="THIOL:DISULFIDE INTERCHANGE PROTEIN DSBA"/>
    <property type="match status" value="1"/>
</dbReference>
<evidence type="ECO:0000256" key="7">
    <source>
        <dbReference type="ARBA" id="ARBA00023284"/>
    </source>
</evidence>
<dbReference type="InterPro" id="IPR001853">
    <property type="entry name" value="DSBA-like_thioredoxin_dom"/>
</dbReference>
<evidence type="ECO:0000256" key="6">
    <source>
        <dbReference type="ARBA" id="ARBA00023157"/>
    </source>
</evidence>
<name>A0A3B0YF18_9ZZZZ</name>
<dbReference type="SUPFAM" id="SSF50891">
    <property type="entry name" value="Cyclophilin-like"/>
    <property type="match status" value="1"/>
</dbReference>
<dbReference type="Gene3D" id="2.40.100.10">
    <property type="entry name" value="Cyclophilin-like"/>
    <property type="match status" value="1"/>
</dbReference>
<evidence type="ECO:0000256" key="4">
    <source>
        <dbReference type="ARBA" id="ARBA00022729"/>
    </source>
</evidence>
<dbReference type="PROSITE" id="PS51352">
    <property type="entry name" value="THIOREDOXIN_2"/>
    <property type="match status" value="1"/>
</dbReference>
<dbReference type="InterPro" id="IPR050824">
    <property type="entry name" value="Thiol_disulfide_DsbA"/>
</dbReference>
<gene>
    <name evidence="10" type="ORF">MNBD_GAMMA13-1234</name>
</gene>
<keyword evidence="7" id="KW-0676">Redox-active center</keyword>
<proteinExistence type="inferred from homology"/>